<evidence type="ECO:0000313" key="2">
    <source>
        <dbReference type="Proteomes" id="UP000447876"/>
    </source>
</evidence>
<evidence type="ECO:0000313" key="1">
    <source>
        <dbReference type="EMBL" id="MUG43539.1"/>
    </source>
</evidence>
<gene>
    <name evidence="1" type="ORF">GNP95_00715</name>
</gene>
<dbReference type="RefSeq" id="WP_155609021.1">
    <property type="nucleotide sequence ID" value="NZ_WNZW01000001.1"/>
</dbReference>
<sequence length="68" mass="7481">MNGSFALHETLEVHEIAAFKTVCMTKSKLMQALVSDPGLKQILEHDVQLSTRQLEELNGLLSKSQQGG</sequence>
<protein>
    <recommendedName>
        <fullName evidence="3">Spore coat protein</fullName>
    </recommendedName>
</protein>
<reference evidence="1 2" key="1">
    <citation type="submission" date="2019-11" db="EMBL/GenBank/DDBJ databases">
        <title>Draft genome sequences of five Paenibacillus species of dairy origin.</title>
        <authorList>
            <person name="Olajide A.M."/>
            <person name="Chen S."/>
            <person name="Lapointe G."/>
        </authorList>
    </citation>
    <scope>NUCLEOTIDE SEQUENCE [LARGE SCALE GENOMIC DNA]</scope>
    <source>
        <strain evidence="1 2">12CR55</strain>
    </source>
</reference>
<dbReference type="Proteomes" id="UP000447876">
    <property type="component" value="Unassembled WGS sequence"/>
</dbReference>
<name>A0A7X2YX87_9BACL</name>
<dbReference type="AlphaFoldDB" id="A0A7X2YX87"/>
<organism evidence="1 2">
    <name type="scientific">Paenibacillus woosongensis</name>
    <dbReference type="NCBI Taxonomy" id="307580"/>
    <lineage>
        <taxon>Bacteria</taxon>
        <taxon>Bacillati</taxon>
        <taxon>Bacillota</taxon>
        <taxon>Bacilli</taxon>
        <taxon>Bacillales</taxon>
        <taxon>Paenibacillaceae</taxon>
        <taxon>Paenibacillus</taxon>
    </lineage>
</organism>
<proteinExistence type="predicted"/>
<accession>A0A7X2YX87</accession>
<comment type="caution">
    <text evidence="1">The sequence shown here is derived from an EMBL/GenBank/DDBJ whole genome shotgun (WGS) entry which is preliminary data.</text>
</comment>
<evidence type="ECO:0008006" key="3">
    <source>
        <dbReference type="Google" id="ProtNLM"/>
    </source>
</evidence>
<dbReference type="EMBL" id="WNZW01000001">
    <property type="protein sequence ID" value="MUG43539.1"/>
    <property type="molecule type" value="Genomic_DNA"/>
</dbReference>
<dbReference type="OrthoDB" id="2356617at2"/>